<dbReference type="Gene3D" id="1.10.10.10">
    <property type="entry name" value="Winged helix-like DNA-binding domain superfamily/Winged helix DNA-binding domain"/>
    <property type="match status" value="1"/>
</dbReference>
<dbReference type="SUPFAM" id="SSF46785">
    <property type="entry name" value="Winged helix' DNA-binding domain"/>
    <property type="match status" value="1"/>
</dbReference>
<sequence>MIPEQEETPPVPPAASEPASAPGYLPRLLSAAAYVSLLASDRALERFGLNRNSFGVLERLASEAATEGVLAEATRLAPAAVQRNLADLRSSGYALRGESGTWSVTDAGLRAIECAHLASAEASLDAEDSRELRQALHSLIASLRLEQPDGESRP</sequence>
<accession>A0ABY5YRU6</accession>
<reference evidence="2" key="1">
    <citation type="submission" date="2022-09" db="EMBL/GenBank/DDBJ databases">
        <title>Novel species in genus Arthrobacter.</title>
        <authorList>
            <person name="Liu Y."/>
        </authorList>
    </citation>
    <scope>NUCLEOTIDE SEQUENCE</scope>
    <source>
        <strain evidence="2">Zg-Y815</strain>
    </source>
</reference>
<protein>
    <recommendedName>
        <fullName evidence="4">MarR family transcriptional regulator</fullName>
    </recommendedName>
</protein>
<dbReference type="InterPro" id="IPR036390">
    <property type="entry name" value="WH_DNA-bd_sf"/>
</dbReference>
<evidence type="ECO:0000313" key="3">
    <source>
        <dbReference type="Proteomes" id="UP001059859"/>
    </source>
</evidence>
<gene>
    <name evidence="2" type="ORF">N2K95_15445</name>
</gene>
<organism evidence="2 3">
    <name type="scientific">Arthrobacter zhaoxinii</name>
    <dbReference type="NCBI Taxonomy" id="2964616"/>
    <lineage>
        <taxon>Bacteria</taxon>
        <taxon>Bacillati</taxon>
        <taxon>Actinomycetota</taxon>
        <taxon>Actinomycetes</taxon>
        <taxon>Micrococcales</taxon>
        <taxon>Micrococcaceae</taxon>
        <taxon>Arthrobacter</taxon>
    </lineage>
</organism>
<evidence type="ECO:0000256" key="1">
    <source>
        <dbReference type="SAM" id="MobiDB-lite"/>
    </source>
</evidence>
<dbReference type="Proteomes" id="UP001059859">
    <property type="component" value="Chromosome"/>
</dbReference>
<evidence type="ECO:0008006" key="4">
    <source>
        <dbReference type="Google" id="ProtNLM"/>
    </source>
</evidence>
<dbReference type="RefSeq" id="WP_260652271.1">
    <property type="nucleotide sequence ID" value="NZ_CP104275.1"/>
</dbReference>
<feature type="region of interest" description="Disordered" evidence="1">
    <location>
        <begin position="1"/>
        <end position="20"/>
    </location>
</feature>
<dbReference type="EMBL" id="CP104275">
    <property type="protein sequence ID" value="UWX97004.1"/>
    <property type="molecule type" value="Genomic_DNA"/>
</dbReference>
<keyword evidence="3" id="KW-1185">Reference proteome</keyword>
<evidence type="ECO:0000313" key="2">
    <source>
        <dbReference type="EMBL" id="UWX97004.1"/>
    </source>
</evidence>
<proteinExistence type="predicted"/>
<dbReference type="InterPro" id="IPR036388">
    <property type="entry name" value="WH-like_DNA-bd_sf"/>
</dbReference>
<name>A0ABY5YRU6_9MICC</name>